<evidence type="ECO:0000313" key="6">
    <source>
        <dbReference type="EMBL" id="GIZ52567.1"/>
    </source>
</evidence>
<comment type="caution">
    <text evidence="6">The sequence shown here is derived from an EMBL/GenBank/DDBJ whole genome shotgun (WGS) entry which is preliminary data.</text>
</comment>
<organism evidence="6 7">
    <name type="scientific">Noviherbaspirillum aridicola</name>
    <dbReference type="NCBI Taxonomy" id="2849687"/>
    <lineage>
        <taxon>Bacteria</taxon>
        <taxon>Pseudomonadati</taxon>
        <taxon>Pseudomonadota</taxon>
        <taxon>Betaproteobacteria</taxon>
        <taxon>Burkholderiales</taxon>
        <taxon>Oxalobacteraceae</taxon>
        <taxon>Noviherbaspirillum</taxon>
    </lineage>
</organism>
<accession>A0ABQ4Q6F6</accession>
<dbReference type="InterPro" id="IPR016131">
    <property type="entry name" value="Haemerythrin_Fe_BS"/>
</dbReference>
<evidence type="ECO:0000313" key="7">
    <source>
        <dbReference type="Proteomes" id="UP000887222"/>
    </source>
</evidence>
<keyword evidence="2" id="KW-0813">Transport</keyword>
<keyword evidence="3" id="KW-0479">Metal-binding</keyword>
<dbReference type="RefSeq" id="WP_220808991.1">
    <property type="nucleotide sequence ID" value="NZ_BPMK01000011.1"/>
</dbReference>
<dbReference type="CDD" id="cd12107">
    <property type="entry name" value="Hemerythrin"/>
    <property type="match status" value="1"/>
</dbReference>
<dbReference type="Proteomes" id="UP000887222">
    <property type="component" value="Unassembled WGS sequence"/>
</dbReference>
<dbReference type="InterPro" id="IPR012827">
    <property type="entry name" value="Hemerythrin_metal-bd"/>
</dbReference>
<dbReference type="PROSITE" id="PS00550">
    <property type="entry name" value="HEMERYTHRINS"/>
    <property type="match status" value="1"/>
</dbReference>
<dbReference type="Pfam" id="PF01814">
    <property type="entry name" value="Hemerythrin"/>
    <property type="match status" value="1"/>
</dbReference>
<comment type="similarity">
    <text evidence="1">Belongs to the hemerythrin family.</text>
</comment>
<dbReference type="InterPro" id="IPR035938">
    <property type="entry name" value="Hemerythrin-like_sf"/>
</dbReference>
<feature type="domain" description="Hemerythrin-like" evidence="5">
    <location>
        <begin position="22"/>
        <end position="123"/>
    </location>
</feature>
<name>A0ABQ4Q6F6_9BURK</name>
<evidence type="ECO:0000256" key="2">
    <source>
        <dbReference type="ARBA" id="ARBA00022621"/>
    </source>
</evidence>
<evidence type="ECO:0000256" key="4">
    <source>
        <dbReference type="ARBA" id="ARBA00023004"/>
    </source>
</evidence>
<dbReference type="InterPro" id="IPR050669">
    <property type="entry name" value="Hemerythrin"/>
</dbReference>
<evidence type="ECO:0000259" key="5">
    <source>
        <dbReference type="Pfam" id="PF01814"/>
    </source>
</evidence>
<keyword evidence="7" id="KW-1185">Reference proteome</keyword>
<reference evidence="6 7" key="1">
    <citation type="journal article" date="2022" name="Int. J. Syst. Evol. Microbiol.">
        <title>Noviherbaspirillum aridicola sp. nov., isolated from an arid soil in Pakistan.</title>
        <authorList>
            <person name="Khan I.U."/>
            <person name="Saqib M."/>
            <person name="Amin A."/>
            <person name="Hussain F."/>
            <person name="Li L."/>
            <person name="Liu Y.H."/>
            <person name="Fang B.Z."/>
            <person name="Ahmed I."/>
            <person name="Li W.J."/>
        </authorList>
    </citation>
    <scope>NUCLEOTIDE SEQUENCE [LARGE SCALE GENOMIC DNA]</scope>
    <source>
        <strain evidence="6 7">NCCP-691</strain>
    </source>
</reference>
<dbReference type="SUPFAM" id="SSF47188">
    <property type="entry name" value="Hemerythrin-like"/>
    <property type="match status" value="1"/>
</dbReference>
<dbReference type="InterPro" id="IPR012312">
    <property type="entry name" value="Hemerythrin-like"/>
</dbReference>
<dbReference type="NCBIfam" id="NF033749">
    <property type="entry name" value="bact_hemeryth"/>
    <property type="match status" value="1"/>
</dbReference>
<gene>
    <name evidence="6" type="ORF">NCCP691_25810</name>
</gene>
<dbReference type="PANTHER" id="PTHR37164">
    <property type="entry name" value="BACTERIOHEMERYTHRIN"/>
    <property type="match status" value="1"/>
</dbReference>
<evidence type="ECO:0000256" key="3">
    <source>
        <dbReference type="ARBA" id="ARBA00022723"/>
    </source>
</evidence>
<dbReference type="EMBL" id="BPMK01000011">
    <property type="protein sequence ID" value="GIZ52567.1"/>
    <property type="molecule type" value="Genomic_DNA"/>
</dbReference>
<keyword evidence="4" id="KW-0408">Iron</keyword>
<dbReference type="PANTHER" id="PTHR37164:SF1">
    <property type="entry name" value="BACTERIOHEMERYTHRIN"/>
    <property type="match status" value="1"/>
</dbReference>
<dbReference type="NCBIfam" id="TIGR02481">
    <property type="entry name" value="hemeryth_dom"/>
    <property type="match status" value="1"/>
</dbReference>
<evidence type="ECO:0000256" key="1">
    <source>
        <dbReference type="ARBA" id="ARBA00010587"/>
    </source>
</evidence>
<sequence length="171" mass="19389">MTQEEHKSPFVIEWRKGFSVSIPEVDEEHQHLFALVKALDLATVEHTVEELLDYVVVHFTNEQALMEKSGYPAFEQHLKLHEEFAAHVADFLGSGDAWTEERVQELRRFLNKWLIGHIMTHDLRFGKWYLEHAGQAQPQPVAVPGPVPVAAAVVAQAQPQRKGLLAKLLGL</sequence>
<dbReference type="Gene3D" id="1.20.120.50">
    <property type="entry name" value="Hemerythrin-like"/>
    <property type="match status" value="1"/>
</dbReference>
<protein>
    <recommendedName>
        <fullName evidence="5">Hemerythrin-like domain-containing protein</fullName>
    </recommendedName>
</protein>
<proteinExistence type="inferred from homology"/>
<keyword evidence="2" id="KW-0561">Oxygen transport</keyword>